<name>A0ABN3VX56_9ACTN</name>
<feature type="region of interest" description="Disordered" evidence="1">
    <location>
        <begin position="22"/>
        <end position="66"/>
    </location>
</feature>
<sequence length="66" mass="6936">MFRGGAVVIATGLTPTPAAEVTIAEGDPEQAPLRRAVPRGGGEQPPARLRAGERPSIHKEKPNEPE</sequence>
<organism evidence="2 3">
    <name type="scientific">Streptosporangium fragile</name>
    <dbReference type="NCBI Taxonomy" id="46186"/>
    <lineage>
        <taxon>Bacteria</taxon>
        <taxon>Bacillati</taxon>
        <taxon>Actinomycetota</taxon>
        <taxon>Actinomycetes</taxon>
        <taxon>Streptosporangiales</taxon>
        <taxon>Streptosporangiaceae</taxon>
        <taxon>Streptosporangium</taxon>
    </lineage>
</organism>
<proteinExistence type="predicted"/>
<protein>
    <submittedName>
        <fullName evidence="2">Uncharacterized protein</fullName>
    </submittedName>
</protein>
<dbReference type="EMBL" id="BAAAVI010000018">
    <property type="protein sequence ID" value="GAA2869210.1"/>
    <property type="molecule type" value="Genomic_DNA"/>
</dbReference>
<feature type="compositionally biased region" description="Basic and acidic residues" evidence="1">
    <location>
        <begin position="50"/>
        <end position="66"/>
    </location>
</feature>
<gene>
    <name evidence="2" type="ORF">GCM10010517_29130</name>
</gene>
<comment type="caution">
    <text evidence="2">The sequence shown here is derived from an EMBL/GenBank/DDBJ whole genome shotgun (WGS) entry which is preliminary data.</text>
</comment>
<reference evidence="2 3" key="1">
    <citation type="journal article" date="2019" name="Int. J. Syst. Evol. Microbiol.">
        <title>The Global Catalogue of Microorganisms (GCM) 10K type strain sequencing project: providing services to taxonomists for standard genome sequencing and annotation.</title>
        <authorList>
            <consortium name="The Broad Institute Genomics Platform"/>
            <consortium name="The Broad Institute Genome Sequencing Center for Infectious Disease"/>
            <person name="Wu L."/>
            <person name="Ma J."/>
        </authorList>
    </citation>
    <scope>NUCLEOTIDE SEQUENCE [LARGE SCALE GENOMIC DNA]</scope>
    <source>
        <strain evidence="2 3">JCM 6242</strain>
    </source>
</reference>
<evidence type="ECO:0000313" key="2">
    <source>
        <dbReference type="EMBL" id="GAA2869210.1"/>
    </source>
</evidence>
<evidence type="ECO:0000313" key="3">
    <source>
        <dbReference type="Proteomes" id="UP001500831"/>
    </source>
</evidence>
<dbReference type="Proteomes" id="UP001500831">
    <property type="component" value="Unassembled WGS sequence"/>
</dbReference>
<evidence type="ECO:0000256" key="1">
    <source>
        <dbReference type="SAM" id="MobiDB-lite"/>
    </source>
</evidence>
<accession>A0ABN3VX56</accession>
<keyword evidence="3" id="KW-1185">Reference proteome</keyword>